<evidence type="ECO:0000256" key="4">
    <source>
        <dbReference type="ARBA" id="ARBA00022989"/>
    </source>
</evidence>
<feature type="transmembrane region" description="Helical" evidence="7">
    <location>
        <begin position="12"/>
        <end position="36"/>
    </location>
</feature>
<feature type="transmembrane region" description="Helical" evidence="7">
    <location>
        <begin position="244"/>
        <end position="263"/>
    </location>
</feature>
<organism evidence="9 10">
    <name type="scientific">Candidatus Acutalibacter ornithocaccae</name>
    <dbReference type="NCBI Taxonomy" id="2838416"/>
    <lineage>
        <taxon>Bacteria</taxon>
        <taxon>Bacillati</taxon>
        <taxon>Bacillota</taxon>
        <taxon>Clostridia</taxon>
        <taxon>Eubacteriales</taxon>
        <taxon>Acutalibacteraceae</taxon>
        <taxon>Acutalibacter</taxon>
    </lineage>
</organism>
<keyword evidence="2 7" id="KW-0812">Transmembrane</keyword>
<feature type="transmembrane region" description="Helical" evidence="7">
    <location>
        <begin position="309"/>
        <end position="327"/>
    </location>
</feature>
<feature type="transmembrane region" description="Helical" evidence="7">
    <location>
        <begin position="275"/>
        <end position="297"/>
    </location>
</feature>
<feature type="compositionally biased region" description="Low complexity" evidence="6">
    <location>
        <begin position="607"/>
        <end position="616"/>
    </location>
</feature>
<dbReference type="PANTHER" id="PTHR30474">
    <property type="entry name" value="CELL CYCLE PROTEIN"/>
    <property type="match status" value="1"/>
</dbReference>
<evidence type="ECO:0000313" key="9">
    <source>
        <dbReference type="EMBL" id="HJB38229.1"/>
    </source>
</evidence>
<evidence type="ECO:0000259" key="8">
    <source>
        <dbReference type="PROSITE" id="PS50006"/>
    </source>
</evidence>
<comment type="caution">
    <text evidence="9">The sequence shown here is derived from an EMBL/GenBank/DDBJ whole genome shotgun (WGS) entry which is preliminary data.</text>
</comment>
<accession>A0A9D2LZR8</accession>
<evidence type="ECO:0000256" key="1">
    <source>
        <dbReference type="ARBA" id="ARBA00004141"/>
    </source>
</evidence>
<reference evidence="9" key="2">
    <citation type="submission" date="2021-04" db="EMBL/GenBank/DDBJ databases">
        <authorList>
            <person name="Gilroy R."/>
        </authorList>
    </citation>
    <scope>NUCLEOTIDE SEQUENCE</scope>
    <source>
        <strain evidence="9">ChiBcolR8-3208</strain>
    </source>
</reference>
<evidence type="ECO:0000313" key="10">
    <source>
        <dbReference type="Proteomes" id="UP000824214"/>
    </source>
</evidence>
<feature type="transmembrane region" description="Helical" evidence="7">
    <location>
        <begin position="163"/>
        <end position="181"/>
    </location>
</feature>
<dbReference type="GO" id="GO:0032153">
    <property type="term" value="C:cell division site"/>
    <property type="evidence" value="ECO:0007669"/>
    <property type="project" value="TreeGrafter"/>
</dbReference>
<evidence type="ECO:0000256" key="3">
    <source>
        <dbReference type="ARBA" id="ARBA00022960"/>
    </source>
</evidence>
<reference evidence="9" key="1">
    <citation type="journal article" date="2021" name="PeerJ">
        <title>Extensive microbial diversity within the chicken gut microbiome revealed by metagenomics and culture.</title>
        <authorList>
            <person name="Gilroy R."/>
            <person name="Ravi A."/>
            <person name="Getino M."/>
            <person name="Pursley I."/>
            <person name="Horton D.L."/>
            <person name="Alikhan N.F."/>
            <person name="Baker D."/>
            <person name="Gharbi K."/>
            <person name="Hall N."/>
            <person name="Watson M."/>
            <person name="Adriaenssens E.M."/>
            <person name="Foster-Nyarko E."/>
            <person name="Jarju S."/>
            <person name="Secka A."/>
            <person name="Antonio M."/>
            <person name="Oren A."/>
            <person name="Chaudhuri R.R."/>
            <person name="La Ragione R."/>
            <person name="Hildebrand F."/>
            <person name="Pallen M.J."/>
        </authorList>
    </citation>
    <scope>NUCLEOTIDE SEQUENCE</scope>
    <source>
        <strain evidence="9">ChiBcolR8-3208</strain>
    </source>
</reference>
<dbReference type="InterPro" id="IPR001182">
    <property type="entry name" value="FtsW/RodA"/>
</dbReference>
<dbReference type="Pfam" id="PF01098">
    <property type="entry name" value="FTSW_RODA_SPOVE"/>
    <property type="match status" value="1"/>
</dbReference>
<proteinExistence type="predicted"/>
<keyword evidence="4 7" id="KW-1133">Transmembrane helix</keyword>
<evidence type="ECO:0000256" key="2">
    <source>
        <dbReference type="ARBA" id="ARBA00022692"/>
    </source>
</evidence>
<dbReference type="GO" id="GO:0051301">
    <property type="term" value="P:cell division"/>
    <property type="evidence" value="ECO:0007669"/>
    <property type="project" value="InterPro"/>
</dbReference>
<feature type="domain" description="FHA" evidence="8">
    <location>
        <begin position="68"/>
        <end position="117"/>
    </location>
</feature>
<dbReference type="SMART" id="SM00240">
    <property type="entry name" value="FHA"/>
    <property type="match status" value="1"/>
</dbReference>
<dbReference type="InterPro" id="IPR008984">
    <property type="entry name" value="SMAD_FHA_dom_sf"/>
</dbReference>
<keyword evidence="3" id="KW-0133">Cell shape</keyword>
<feature type="transmembrane region" description="Helical" evidence="7">
    <location>
        <begin position="494"/>
        <end position="516"/>
    </location>
</feature>
<dbReference type="GO" id="GO:0005886">
    <property type="term" value="C:plasma membrane"/>
    <property type="evidence" value="ECO:0007669"/>
    <property type="project" value="TreeGrafter"/>
</dbReference>
<feature type="transmembrane region" description="Helical" evidence="7">
    <location>
        <begin position="193"/>
        <end position="213"/>
    </location>
</feature>
<feature type="transmembrane region" description="Helical" evidence="7">
    <location>
        <begin position="220"/>
        <end position="238"/>
    </location>
</feature>
<dbReference type="PANTHER" id="PTHR30474:SF3">
    <property type="entry name" value="PEPTIDOGLYCAN GLYCOSYLTRANSFERASE RODA"/>
    <property type="match status" value="1"/>
</dbReference>
<comment type="subcellular location">
    <subcellularLocation>
        <location evidence="1">Membrane</location>
        <topology evidence="1">Multi-pass membrane protein</topology>
    </subcellularLocation>
</comment>
<feature type="transmembrane region" description="Helical" evidence="7">
    <location>
        <begin position="427"/>
        <end position="445"/>
    </location>
</feature>
<feature type="transmembrane region" description="Helical" evidence="7">
    <location>
        <begin position="339"/>
        <end position="371"/>
    </location>
</feature>
<sequence>MDVILEFLQSGVLPTVLLIVRALVPLLALYVVWRCYTSFKKGQRRRDPVIMLWDEASGTRFPVLYWENSIGRSRSCDIYLPDPSASRDHAVLLRRDEGWFICDTGSKSGVLVNGKKIEDRKLVSIGDTITMGSTTLTMWNADQKPLERRRFFTGFSREAASPLRLMLAATFTLLLVALQGLCMDGELHPEQLIPFAAVLVMGWGLYIFSIGVMHRVSFEIETVAFLLSGIGVQLLSAFDIEGITTQLAAMLLGMLLFCFMIWFMGDMDRVAKCRLWIGLGAILLLGATLVLGTNTYGSTNWIRIGPLSVQPSEFVKIAFIFVGTSTLDRLQTKKNIGEFLIFTGACIGLLALMPDFGMALILFATFLIIAFMRSGSVRTIALVLAGAVLAVLVVLTVKPYVLDRFMGWGHVWEHINDNLGYSQTRTLTYLASGGLFGVGLGNSYLASVFAADSDLVFGLLCEEQGLLLGLVILLAFVLWIFYARSDVTRSRSTFFSIAACAAAGMLLFQTALNVFGATDVLPMTGVTLPFISSGGSSMISVWGMMAFLKASDERTYAARRASRRSLREEAPPPPSRTPQSRAPQRAPAPRPQASPGRGRVTPPAPQRAPARSPAPRGGSHARKPAGRHSRKEA</sequence>
<feature type="compositionally biased region" description="Basic residues" evidence="6">
    <location>
        <begin position="619"/>
        <end position="633"/>
    </location>
</feature>
<dbReference type="Gene3D" id="2.60.200.20">
    <property type="match status" value="1"/>
</dbReference>
<gene>
    <name evidence="9" type="ORF">H9942_09220</name>
</gene>
<dbReference type="Proteomes" id="UP000824214">
    <property type="component" value="Unassembled WGS sequence"/>
</dbReference>
<dbReference type="CDD" id="cd00060">
    <property type="entry name" value="FHA"/>
    <property type="match status" value="1"/>
</dbReference>
<feature type="transmembrane region" description="Helical" evidence="7">
    <location>
        <begin position="528"/>
        <end position="550"/>
    </location>
</feature>
<name>A0A9D2LZR8_9FIRM</name>
<dbReference type="PROSITE" id="PS50006">
    <property type="entry name" value="FHA_DOMAIN"/>
    <property type="match status" value="1"/>
</dbReference>
<protein>
    <submittedName>
        <fullName evidence="9">FtsW/RodA/SpoVE family cell cycle protein</fullName>
    </submittedName>
</protein>
<evidence type="ECO:0000256" key="6">
    <source>
        <dbReference type="SAM" id="MobiDB-lite"/>
    </source>
</evidence>
<dbReference type="AlphaFoldDB" id="A0A9D2LZR8"/>
<evidence type="ECO:0000256" key="5">
    <source>
        <dbReference type="ARBA" id="ARBA00023136"/>
    </source>
</evidence>
<dbReference type="Pfam" id="PF00498">
    <property type="entry name" value="FHA"/>
    <property type="match status" value="1"/>
</dbReference>
<keyword evidence="5 7" id="KW-0472">Membrane</keyword>
<feature type="transmembrane region" description="Helical" evidence="7">
    <location>
        <begin position="465"/>
        <end position="482"/>
    </location>
</feature>
<dbReference type="SUPFAM" id="SSF49879">
    <property type="entry name" value="SMAD/FHA domain"/>
    <property type="match status" value="1"/>
</dbReference>
<dbReference type="InterPro" id="IPR000253">
    <property type="entry name" value="FHA_dom"/>
</dbReference>
<feature type="transmembrane region" description="Helical" evidence="7">
    <location>
        <begin position="377"/>
        <end position="397"/>
    </location>
</feature>
<dbReference type="GO" id="GO:0015648">
    <property type="term" value="F:lipid-linked peptidoglycan transporter activity"/>
    <property type="evidence" value="ECO:0007669"/>
    <property type="project" value="TreeGrafter"/>
</dbReference>
<evidence type="ECO:0000256" key="7">
    <source>
        <dbReference type="SAM" id="Phobius"/>
    </source>
</evidence>
<dbReference type="GO" id="GO:0008360">
    <property type="term" value="P:regulation of cell shape"/>
    <property type="evidence" value="ECO:0007669"/>
    <property type="project" value="UniProtKB-KW"/>
</dbReference>
<feature type="region of interest" description="Disordered" evidence="6">
    <location>
        <begin position="558"/>
        <end position="633"/>
    </location>
</feature>
<dbReference type="EMBL" id="DWXZ01000199">
    <property type="protein sequence ID" value="HJB38229.1"/>
    <property type="molecule type" value="Genomic_DNA"/>
</dbReference>